<evidence type="ECO:0000313" key="1">
    <source>
        <dbReference type="EMBL" id="TQD91176.1"/>
    </source>
</evidence>
<dbReference type="Proteomes" id="UP000315295">
    <property type="component" value="Unassembled WGS sequence"/>
</dbReference>
<dbReference type="AlphaFoldDB" id="A0A540LXS1"/>
<reference evidence="1 2" key="1">
    <citation type="journal article" date="2019" name="G3 (Bethesda)">
        <title>Sequencing of a Wild Apple (Malus baccata) Genome Unravels the Differences Between Cultivated and Wild Apple Species Regarding Disease Resistance and Cold Tolerance.</title>
        <authorList>
            <person name="Chen X."/>
        </authorList>
    </citation>
    <scope>NUCLEOTIDE SEQUENCE [LARGE SCALE GENOMIC DNA]</scope>
    <source>
        <strain evidence="2">cv. Shandingzi</strain>
        <tissue evidence="1">Leaves</tissue>
    </source>
</reference>
<dbReference type="EMBL" id="VIEB01000428">
    <property type="protein sequence ID" value="TQD91176.1"/>
    <property type="molecule type" value="Genomic_DNA"/>
</dbReference>
<proteinExistence type="predicted"/>
<sequence length="67" mass="7734">MNRKARVDSVIEDLNLGCGVESGEWSFVRYKSKKMTKKARKTPECGLNRGVGQNGFRVWFQIERRGQ</sequence>
<organism evidence="1 2">
    <name type="scientific">Malus baccata</name>
    <name type="common">Siberian crab apple</name>
    <name type="synonym">Pyrus baccata</name>
    <dbReference type="NCBI Taxonomy" id="106549"/>
    <lineage>
        <taxon>Eukaryota</taxon>
        <taxon>Viridiplantae</taxon>
        <taxon>Streptophyta</taxon>
        <taxon>Embryophyta</taxon>
        <taxon>Tracheophyta</taxon>
        <taxon>Spermatophyta</taxon>
        <taxon>Magnoliopsida</taxon>
        <taxon>eudicotyledons</taxon>
        <taxon>Gunneridae</taxon>
        <taxon>Pentapetalae</taxon>
        <taxon>rosids</taxon>
        <taxon>fabids</taxon>
        <taxon>Rosales</taxon>
        <taxon>Rosaceae</taxon>
        <taxon>Amygdaloideae</taxon>
        <taxon>Maleae</taxon>
        <taxon>Malus</taxon>
    </lineage>
</organism>
<evidence type="ECO:0000313" key="2">
    <source>
        <dbReference type="Proteomes" id="UP000315295"/>
    </source>
</evidence>
<gene>
    <name evidence="1" type="ORF">C1H46_023190</name>
</gene>
<accession>A0A540LXS1</accession>
<keyword evidence="2" id="KW-1185">Reference proteome</keyword>
<protein>
    <submittedName>
        <fullName evidence="1">Uncharacterized protein</fullName>
    </submittedName>
</protein>
<comment type="caution">
    <text evidence="1">The sequence shown here is derived from an EMBL/GenBank/DDBJ whole genome shotgun (WGS) entry which is preliminary data.</text>
</comment>
<name>A0A540LXS1_MALBA</name>